<dbReference type="GO" id="GO:0003676">
    <property type="term" value="F:nucleic acid binding"/>
    <property type="evidence" value="ECO:0007669"/>
    <property type="project" value="InterPro"/>
</dbReference>
<gene>
    <name evidence="2" type="ORF">LCGC14_1055300</name>
</gene>
<dbReference type="InterPro" id="IPR038717">
    <property type="entry name" value="Tc1-like_DDE_dom"/>
</dbReference>
<protein>
    <recommendedName>
        <fullName evidence="1">Tc1-like transposase DDE domain-containing protein</fullName>
    </recommendedName>
</protein>
<dbReference type="InterPro" id="IPR036397">
    <property type="entry name" value="RNaseH_sf"/>
</dbReference>
<sequence>MFLDETGLMLQPLVRRTWAPRGQTPVMYSWDRHDRLSVIAALSVSARRRRIRLYFATHQKNIKAEEAEGFLRQLQRSLGRRLIVVMDRWAVHRKVASMLAGDERFRIEWLPPYAPDLNPVEHVWNHTKYGDLANYIPDDLLDLELEFDWSIDQTRKRPKLLRSFFHAAELKL</sequence>
<dbReference type="PANTHER" id="PTHR46564">
    <property type="entry name" value="TRANSPOSASE"/>
    <property type="match status" value="1"/>
</dbReference>
<accession>A0A0F9QTM8</accession>
<proteinExistence type="predicted"/>
<reference evidence="2" key="1">
    <citation type="journal article" date="2015" name="Nature">
        <title>Complex archaea that bridge the gap between prokaryotes and eukaryotes.</title>
        <authorList>
            <person name="Spang A."/>
            <person name="Saw J.H."/>
            <person name="Jorgensen S.L."/>
            <person name="Zaremba-Niedzwiedzka K."/>
            <person name="Martijn J."/>
            <person name="Lind A.E."/>
            <person name="van Eijk R."/>
            <person name="Schleper C."/>
            <person name="Guy L."/>
            <person name="Ettema T.J."/>
        </authorList>
    </citation>
    <scope>NUCLEOTIDE SEQUENCE</scope>
</reference>
<feature type="domain" description="Tc1-like transposase DDE" evidence="1">
    <location>
        <begin position="2"/>
        <end position="129"/>
    </location>
</feature>
<dbReference type="AlphaFoldDB" id="A0A0F9QTM8"/>
<dbReference type="Gene3D" id="3.30.420.10">
    <property type="entry name" value="Ribonuclease H-like superfamily/Ribonuclease H"/>
    <property type="match status" value="1"/>
</dbReference>
<evidence type="ECO:0000259" key="1">
    <source>
        <dbReference type="Pfam" id="PF13358"/>
    </source>
</evidence>
<evidence type="ECO:0000313" key="2">
    <source>
        <dbReference type="EMBL" id="KKN08573.1"/>
    </source>
</evidence>
<comment type="caution">
    <text evidence="2">The sequence shown here is derived from an EMBL/GenBank/DDBJ whole genome shotgun (WGS) entry which is preliminary data.</text>
</comment>
<dbReference type="EMBL" id="LAZR01004439">
    <property type="protein sequence ID" value="KKN08573.1"/>
    <property type="molecule type" value="Genomic_DNA"/>
</dbReference>
<dbReference type="PANTHER" id="PTHR46564:SF1">
    <property type="entry name" value="TRANSPOSASE"/>
    <property type="match status" value="1"/>
</dbReference>
<name>A0A0F9QTM8_9ZZZZ</name>
<dbReference type="Pfam" id="PF13358">
    <property type="entry name" value="DDE_3"/>
    <property type="match status" value="1"/>
</dbReference>
<organism evidence="2">
    <name type="scientific">marine sediment metagenome</name>
    <dbReference type="NCBI Taxonomy" id="412755"/>
    <lineage>
        <taxon>unclassified sequences</taxon>
        <taxon>metagenomes</taxon>
        <taxon>ecological metagenomes</taxon>
    </lineage>
</organism>